<evidence type="ECO:0000313" key="2">
    <source>
        <dbReference type="Proteomes" id="UP000478052"/>
    </source>
</evidence>
<keyword evidence="2" id="KW-1185">Reference proteome</keyword>
<sequence>MEDGFHRIFGYVIQFPNLMMCFEQFLFDYIWRYWIKTI</sequence>
<organism evidence="1 2">
    <name type="scientific">Aphis craccivora</name>
    <name type="common">Cowpea aphid</name>
    <dbReference type="NCBI Taxonomy" id="307492"/>
    <lineage>
        <taxon>Eukaryota</taxon>
        <taxon>Metazoa</taxon>
        <taxon>Ecdysozoa</taxon>
        <taxon>Arthropoda</taxon>
        <taxon>Hexapoda</taxon>
        <taxon>Insecta</taxon>
        <taxon>Pterygota</taxon>
        <taxon>Neoptera</taxon>
        <taxon>Paraneoptera</taxon>
        <taxon>Hemiptera</taxon>
        <taxon>Sternorrhyncha</taxon>
        <taxon>Aphidomorpha</taxon>
        <taxon>Aphidoidea</taxon>
        <taxon>Aphididae</taxon>
        <taxon>Aphidini</taxon>
        <taxon>Aphis</taxon>
        <taxon>Aphis</taxon>
    </lineage>
</organism>
<accession>A0A6G0W7T8</accession>
<dbReference type="Proteomes" id="UP000478052">
    <property type="component" value="Unassembled WGS sequence"/>
</dbReference>
<dbReference type="AlphaFoldDB" id="A0A6G0W7T8"/>
<dbReference type="OrthoDB" id="90756at2759"/>
<name>A0A6G0W7T8_APHCR</name>
<reference evidence="1 2" key="1">
    <citation type="submission" date="2019-08" db="EMBL/GenBank/DDBJ databases">
        <title>Whole genome of Aphis craccivora.</title>
        <authorList>
            <person name="Voronova N.V."/>
            <person name="Shulinski R.S."/>
            <person name="Bandarenka Y.V."/>
            <person name="Zhorov D.G."/>
            <person name="Warner D."/>
        </authorList>
    </citation>
    <scope>NUCLEOTIDE SEQUENCE [LARGE SCALE GENOMIC DNA]</scope>
    <source>
        <strain evidence="1">180601</strain>
        <tissue evidence="1">Whole Body</tissue>
    </source>
</reference>
<protein>
    <submittedName>
        <fullName evidence="1">Uncharacterized protein</fullName>
    </submittedName>
</protein>
<gene>
    <name evidence="1" type="ORF">FWK35_00028031</name>
</gene>
<dbReference type="EMBL" id="VUJU01008987">
    <property type="protein sequence ID" value="KAF0723326.1"/>
    <property type="molecule type" value="Genomic_DNA"/>
</dbReference>
<proteinExistence type="predicted"/>
<evidence type="ECO:0000313" key="1">
    <source>
        <dbReference type="EMBL" id="KAF0723326.1"/>
    </source>
</evidence>
<comment type="caution">
    <text evidence="1">The sequence shown here is derived from an EMBL/GenBank/DDBJ whole genome shotgun (WGS) entry which is preliminary data.</text>
</comment>